<dbReference type="InterPro" id="IPR014746">
    <property type="entry name" value="Gln_synth/guanido_kin_cat_dom"/>
</dbReference>
<dbReference type="Pfam" id="PF02637">
    <property type="entry name" value="GatB_Yqey"/>
    <property type="match status" value="1"/>
</dbReference>
<comment type="similarity">
    <text evidence="1 7">Belongs to the GatB/GatE family. GatB subfamily.</text>
</comment>
<keyword evidence="5 7" id="KW-0648">Protein biosynthesis</keyword>
<dbReference type="GO" id="GO:0005739">
    <property type="term" value="C:mitochondrion"/>
    <property type="evidence" value="ECO:0007669"/>
    <property type="project" value="UniProtKB-SubCell"/>
</dbReference>
<dbReference type="InterPro" id="IPR018027">
    <property type="entry name" value="Asn/Gln_amidotransferase"/>
</dbReference>
<keyword evidence="2 7" id="KW-0436">Ligase</keyword>
<evidence type="ECO:0000259" key="8">
    <source>
        <dbReference type="SMART" id="SM00845"/>
    </source>
</evidence>
<dbReference type="InterPro" id="IPR017958">
    <property type="entry name" value="Gln-tRNA_amidoTrfase_suB_CS"/>
</dbReference>
<dbReference type="InterPro" id="IPR023168">
    <property type="entry name" value="GatB_Yqey_C_2"/>
</dbReference>
<dbReference type="SUPFAM" id="SSF55931">
    <property type="entry name" value="Glutamine synthetase/guanido kinase"/>
    <property type="match status" value="1"/>
</dbReference>
<dbReference type="InterPro" id="IPR003789">
    <property type="entry name" value="Asn/Gln_tRNA_amidoTrase-B-like"/>
</dbReference>
<organism evidence="9 10">
    <name type="scientific">Parasitella parasitica</name>
    <dbReference type="NCBI Taxonomy" id="35722"/>
    <lineage>
        <taxon>Eukaryota</taxon>
        <taxon>Fungi</taxon>
        <taxon>Fungi incertae sedis</taxon>
        <taxon>Mucoromycota</taxon>
        <taxon>Mucoromycotina</taxon>
        <taxon>Mucoromycetes</taxon>
        <taxon>Mucorales</taxon>
        <taxon>Mucorineae</taxon>
        <taxon>Mucoraceae</taxon>
        <taxon>Parasitella</taxon>
    </lineage>
</organism>
<dbReference type="EMBL" id="LN733661">
    <property type="protein sequence ID" value="CEP17256.1"/>
    <property type="molecule type" value="Genomic_DNA"/>
</dbReference>
<evidence type="ECO:0000256" key="2">
    <source>
        <dbReference type="ARBA" id="ARBA00022598"/>
    </source>
</evidence>
<dbReference type="InterPro" id="IPR004413">
    <property type="entry name" value="GatB"/>
</dbReference>
<dbReference type="InterPro" id="IPR006075">
    <property type="entry name" value="Asn/Gln-tRNA_Trfase_suB/E_cat"/>
</dbReference>
<protein>
    <recommendedName>
        <fullName evidence="7">Glutamyl-tRNA(Gln) amidotransferase subunit B, mitochondrial</fullName>
        <shortName evidence="7">Glu-AdT subunit B</shortName>
        <ecNumber evidence="7">6.3.5.-</ecNumber>
    </recommendedName>
</protein>
<evidence type="ECO:0000256" key="1">
    <source>
        <dbReference type="ARBA" id="ARBA00005306"/>
    </source>
</evidence>
<dbReference type="NCBIfam" id="NF004014">
    <property type="entry name" value="PRK05477.1-4"/>
    <property type="match status" value="1"/>
</dbReference>
<evidence type="ECO:0000256" key="5">
    <source>
        <dbReference type="ARBA" id="ARBA00022917"/>
    </source>
</evidence>
<dbReference type="GO" id="GO:0050567">
    <property type="term" value="F:glutaminyl-tRNA synthase (glutamine-hydrolyzing) activity"/>
    <property type="evidence" value="ECO:0007669"/>
    <property type="project" value="UniProtKB-UniRule"/>
</dbReference>
<dbReference type="Gene3D" id="1.10.10.410">
    <property type="match status" value="1"/>
</dbReference>
<keyword evidence="4 7" id="KW-0067">ATP-binding</keyword>
<name>A0A0B7NFG4_9FUNG</name>
<evidence type="ECO:0000256" key="3">
    <source>
        <dbReference type="ARBA" id="ARBA00022741"/>
    </source>
</evidence>
<dbReference type="SUPFAM" id="SSF89095">
    <property type="entry name" value="GatB/YqeY motif"/>
    <property type="match status" value="1"/>
</dbReference>
<keyword evidence="7" id="KW-0496">Mitochondrion</keyword>
<keyword evidence="10" id="KW-1185">Reference proteome</keyword>
<dbReference type="Pfam" id="PF02934">
    <property type="entry name" value="GatB_N"/>
    <property type="match status" value="1"/>
</dbReference>
<dbReference type="PROSITE" id="PS01234">
    <property type="entry name" value="GATB"/>
    <property type="match status" value="1"/>
</dbReference>
<dbReference type="EC" id="6.3.5.-" evidence="7"/>
<evidence type="ECO:0000313" key="9">
    <source>
        <dbReference type="EMBL" id="CEP17256.1"/>
    </source>
</evidence>
<accession>A0A0B7NFG4</accession>
<dbReference type="GO" id="GO:0070681">
    <property type="term" value="P:glutaminyl-tRNAGln biosynthesis via transamidation"/>
    <property type="evidence" value="ECO:0007669"/>
    <property type="project" value="UniProtKB-UniRule"/>
</dbReference>
<evidence type="ECO:0000256" key="6">
    <source>
        <dbReference type="ARBA" id="ARBA00047913"/>
    </source>
</evidence>
<dbReference type="GO" id="GO:0030956">
    <property type="term" value="C:glutamyl-tRNA(Gln) amidotransferase complex"/>
    <property type="evidence" value="ECO:0007669"/>
    <property type="project" value="UniProtKB-UniRule"/>
</dbReference>
<evidence type="ECO:0000313" key="10">
    <source>
        <dbReference type="Proteomes" id="UP000054107"/>
    </source>
</evidence>
<dbReference type="GO" id="GO:0005524">
    <property type="term" value="F:ATP binding"/>
    <property type="evidence" value="ECO:0007669"/>
    <property type="project" value="UniProtKB-KW"/>
</dbReference>
<reference evidence="9 10" key="1">
    <citation type="submission" date="2014-09" db="EMBL/GenBank/DDBJ databases">
        <authorList>
            <person name="Ellenberger Sabrina"/>
        </authorList>
    </citation>
    <scope>NUCLEOTIDE SEQUENCE [LARGE SCALE GENOMIC DNA]</scope>
    <source>
        <strain evidence="9 10">CBS 412.66</strain>
    </source>
</reference>
<dbReference type="HAMAP" id="MF_00121">
    <property type="entry name" value="GatB"/>
    <property type="match status" value="1"/>
</dbReference>
<dbReference type="InterPro" id="IPR017959">
    <property type="entry name" value="Asn/Gln-tRNA_amidoTrfase_suB/E"/>
</dbReference>
<dbReference type="PANTHER" id="PTHR11659">
    <property type="entry name" value="GLUTAMYL-TRNA GLN AMIDOTRANSFERASE SUBUNIT B MITOCHONDRIAL AND PROKARYOTIC PET112-RELATED"/>
    <property type="match status" value="1"/>
</dbReference>
<comment type="subunit">
    <text evidence="7">Subunit of the heterotrimeric GatCAB amidotransferase (AdT) complex, composed of A, B and C subunits.</text>
</comment>
<comment type="function">
    <text evidence="7">Allows the formation of correctly charged Gln-tRNA(Gln) through the transamidation of misacylated Glu-tRNA(Gln) in the mitochondria. The reaction takes place in the presence of glutamine and ATP through an activated gamma-phospho-Glu-tRNA(Gln).</text>
</comment>
<dbReference type="STRING" id="35722.A0A0B7NFG4"/>
<dbReference type="NCBIfam" id="TIGR00133">
    <property type="entry name" value="gatB"/>
    <property type="match status" value="1"/>
</dbReference>
<proteinExistence type="inferred from homology"/>
<dbReference type="SMART" id="SM00845">
    <property type="entry name" value="GatB_Yqey"/>
    <property type="match status" value="1"/>
</dbReference>
<dbReference type="GO" id="GO:0032543">
    <property type="term" value="P:mitochondrial translation"/>
    <property type="evidence" value="ECO:0007669"/>
    <property type="project" value="UniProtKB-UniRule"/>
</dbReference>
<feature type="domain" description="Asn/Gln amidotransferase" evidence="8">
    <location>
        <begin position="391"/>
        <end position="537"/>
    </location>
</feature>
<evidence type="ECO:0000256" key="4">
    <source>
        <dbReference type="ARBA" id="ARBA00022840"/>
    </source>
</evidence>
<evidence type="ECO:0000256" key="7">
    <source>
        <dbReference type="HAMAP-Rule" id="MF_03147"/>
    </source>
</evidence>
<dbReference type="Proteomes" id="UP000054107">
    <property type="component" value="Unassembled WGS sequence"/>
</dbReference>
<gene>
    <name evidence="9" type="primary">PARPA_11552.1 scaffold 44469</name>
</gene>
<comment type="subcellular location">
    <subcellularLocation>
        <location evidence="7">Mitochondrion</location>
    </subcellularLocation>
</comment>
<dbReference type="PANTHER" id="PTHR11659:SF0">
    <property type="entry name" value="GLUTAMYL-TRNA(GLN) AMIDOTRANSFERASE SUBUNIT B, MITOCHONDRIAL"/>
    <property type="match status" value="1"/>
</dbReference>
<dbReference type="NCBIfam" id="NF004012">
    <property type="entry name" value="PRK05477.1-2"/>
    <property type="match status" value="1"/>
</dbReference>
<sequence length="564" mass="63145">MCANVCDPTAATKSYLCTHPPGLVNVRQQAIHHDSHVKHGLRLFATQSATYNKGFIKEGWEAVIGIEVHAQINTKTKLFSGTCIIYSSTSYNDKVNTHVSTIDAAFPGVQPRLNDKAVELAVKTALALQGQVQRRSTFDRKHYFYPDLPQGYQITQQREPISKGGFIMLTENDGAPKPIKVGIHQLQIEQDTGKSLHDMRPGETLLDLNRAGTGLMEIVTKPDLRSSFEAGLLVKKLQNILQWVGSSKANLEEGSMRCDVNVSVRRKGQEFGTRCELKNLNRIRILSMAIDAEIKRQINVIENGGEIHVETRRYDEEKDITFRLRDKESAPDYRYMPEPDLPPLLLSQEYIDSIAGSLTELPDVCLERIMKQYDLNLLSANLLLHEYKCVGYFEEVCKGRNAKIVSNWTLNELSGALSAKEISFQDNPISVKRFGDLIDLVQKGTITGNTGKDVLRLMIADSSDPMDIVKEKGWLKINNVEQLSVLCKELIDKNAEKAKSVQNGDSKIFKWFVGQIMGRTRGMADPASLNQALSKCLGWNSYEEMVADTSTASTKVQGKKKRHS</sequence>
<comment type="catalytic activity">
    <reaction evidence="6 7">
        <text>L-glutamyl-tRNA(Gln) + L-glutamine + ATP + H2O = L-glutaminyl-tRNA(Gln) + L-glutamate + ADP + phosphate + H(+)</text>
        <dbReference type="Rhea" id="RHEA:17521"/>
        <dbReference type="Rhea" id="RHEA-COMP:9681"/>
        <dbReference type="Rhea" id="RHEA-COMP:9684"/>
        <dbReference type="ChEBI" id="CHEBI:15377"/>
        <dbReference type="ChEBI" id="CHEBI:15378"/>
        <dbReference type="ChEBI" id="CHEBI:29985"/>
        <dbReference type="ChEBI" id="CHEBI:30616"/>
        <dbReference type="ChEBI" id="CHEBI:43474"/>
        <dbReference type="ChEBI" id="CHEBI:58359"/>
        <dbReference type="ChEBI" id="CHEBI:78520"/>
        <dbReference type="ChEBI" id="CHEBI:78521"/>
        <dbReference type="ChEBI" id="CHEBI:456216"/>
    </reaction>
</comment>
<dbReference type="AlphaFoldDB" id="A0A0B7NFG4"/>
<dbReference type="OrthoDB" id="1722066at2759"/>
<keyword evidence="3 7" id="KW-0547">Nucleotide-binding</keyword>